<evidence type="ECO:0000313" key="3">
    <source>
        <dbReference type="Proteomes" id="UP000053676"/>
    </source>
</evidence>
<protein>
    <submittedName>
        <fullName evidence="2">Uncharacterized protein</fullName>
    </submittedName>
</protein>
<feature type="compositionally biased region" description="Basic and acidic residues" evidence="1">
    <location>
        <begin position="11"/>
        <end position="28"/>
    </location>
</feature>
<evidence type="ECO:0000256" key="1">
    <source>
        <dbReference type="SAM" id="MobiDB-lite"/>
    </source>
</evidence>
<dbReference type="Proteomes" id="UP000053676">
    <property type="component" value="Unassembled WGS sequence"/>
</dbReference>
<dbReference type="AlphaFoldDB" id="W2SHV5"/>
<sequence>MGIKTKKKLKTDKPVAEYRREYEKEIKASRSTQDTTPPTPIHPIVRYKKRRSIYKDESPRSGLRPSHTLEGTRSRSDYGIVSQMQRMEEQRRVSRRKKFRHLIKDGYPENVVNLWTIAPKTGVRARTRCQNRFHWGFSSPNMRSAPVPDAESLVTPSSSVLGCTASVPKSKSITFCVPSKDPLQKSIKTSIC</sequence>
<dbReference type="OrthoDB" id="5877848at2759"/>
<dbReference type="KEGG" id="nai:NECAME_15469"/>
<proteinExistence type="predicted"/>
<accession>W2SHV5</accession>
<evidence type="ECO:0000313" key="2">
    <source>
        <dbReference type="EMBL" id="ETN69180.1"/>
    </source>
</evidence>
<gene>
    <name evidence="2" type="ORF">NECAME_15469</name>
</gene>
<feature type="region of interest" description="Disordered" evidence="1">
    <location>
        <begin position="1"/>
        <end position="77"/>
    </location>
</feature>
<keyword evidence="3" id="KW-1185">Reference proteome</keyword>
<reference evidence="3" key="1">
    <citation type="journal article" date="2014" name="Nat. Genet.">
        <title>Genome of the human hookworm Necator americanus.</title>
        <authorList>
            <person name="Tang Y.T."/>
            <person name="Gao X."/>
            <person name="Rosa B.A."/>
            <person name="Abubucker S."/>
            <person name="Hallsworth-Pepin K."/>
            <person name="Martin J."/>
            <person name="Tyagi R."/>
            <person name="Heizer E."/>
            <person name="Zhang X."/>
            <person name="Bhonagiri-Palsikar V."/>
            <person name="Minx P."/>
            <person name="Warren W.C."/>
            <person name="Wang Q."/>
            <person name="Zhan B."/>
            <person name="Hotez P.J."/>
            <person name="Sternberg P.W."/>
            <person name="Dougall A."/>
            <person name="Gaze S.T."/>
            <person name="Mulvenna J."/>
            <person name="Sotillo J."/>
            <person name="Ranganathan S."/>
            <person name="Rabelo E.M."/>
            <person name="Wilson R.K."/>
            <person name="Felgner P.L."/>
            <person name="Bethony J."/>
            <person name="Hawdon J.M."/>
            <person name="Gasser R.B."/>
            <person name="Loukas A."/>
            <person name="Mitreva M."/>
        </authorList>
    </citation>
    <scope>NUCLEOTIDE SEQUENCE [LARGE SCALE GENOMIC DNA]</scope>
</reference>
<dbReference type="EMBL" id="KI669154">
    <property type="protein sequence ID" value="ETN69180.1"/>
    <property type="molecule type" value="Genomic_DNA"/>
</dbReference>
<organism evidence="2 3">
    <name type="scientific">Necator americanus</name>
    <name type="common">Human hookworm</name>
    <dbReference type="NCBI Taxonomy" id="51031"/>
    <lineage>
        <taxon>Eukaryota</taxon>
        <taxon>Metazoa</taxon>
        <taxon>Ecdysozoa</taxon>
        <taxon>Nematoda</taxon>
        <taxon>Chromadorea</taxon>
        <taxon>Rhabditida</taxon>
        <taxon>Rhabditina</taxon>
        <taxon>Rhabditomorpha</taxon>
        <taxon>Strongyloidea</taxon>
        <taxon>Ancylostomatidae</taxon>
        <taxon>Bunostominae</taxon>
        <taxon>Necator</taxon>
    </lineage>
</organism>
<feature type="compositionally biased region" description="Basic residues" evidence="1">
    <location>
        <begin position="1"/>
        <end position="10"/>
    </location>
</feature>
<name>W2SHV5_NECAM</name>